<organism evidence="1">
    <name type="scientific">viral metagenome</name>
    <dbReference type="NCBI Taxonomy" id="1070528"/>
    <lineage>
        <taxon>unclassified sequences</taxon>
        <taxon>metagenomes</taxon>
        <taxon>organismal metagenomes</taxon>
    </lineage>
</organism>
<name>A0A6M3IJC7_9ZZZZ</name>
<sequence>MCITSELAHAKKRIIELEAQVATLEAREWTPYPPVSGVERISPQGWVDFNRISMQQNKVVVNGDILRYGILADTNSMDGVMDAPHIVVGETVFDRNQLHVGDIVSYRTETSDSIIHQIIKIETDSEGRLYTLQGTNNDRPDTYQVRNENILSVLICLIYARER</sequence>
<protein>
    <submittedName>
        <fullName evidence="1">Putative peptidase</fullName>
    </submittedName>
</protein>
<dbReference type="EMBL" id="MT141256">
    <property type="protein sequence ID" value="QJA57137.1"/>
    <property type="molecule type" value="Genomic_DNA"/>
</dbReference>
<reference evidence="1" key="1">
    <citation type="submission" date="2020-03" db="EMBL/GenBank/DDBJ databases">
        <title>The deep terrestrial virosphere.</title>
        <authorList>
            <person name="Holmfeldt K."/>
            <person name="Nilsson E."/>
            <person name="Simone D."/>
            <person name="Lopez-Fernandez M."/>
            <person name="Wu X."/>
            <person name="de Brujin I."/>
            <person name="Lundin D."/>
            <person name="Andersson A."/>
            <person name="Bertilsson S."/>
            <person name="Dopson M."/>
        </authorList>
    </citation>
    <scope>NUCLEOTIDE SEQUENCE</scope>
    <source>
        <strain evidence="1">MM415B01704</strain>
    </source>
</reference>
<proteinExistence type="predicted"/>
<dbReference type="CDD" id="cd06462">
    <property type="entry name" value="Peptidase_S24_S26"/>
    <property type="match status" value="1"/>
</dbReference>
<gene>
    <name evidence="1" type="ORF">MM415B01704_0005</name>
</gene>
<evidence type="ECO:0000313" key="1">
    <source>
        <dbReference type="EMBL" id="QJA57137.1"/>
    </source>
</evidence>
<accession>A0A6M3IJC7</accession>
<dbReference type="AlphaFoldDB" id="A0A6M3IJC7"/>